<dbReference type="PROSITE" id="PS51257">
    <property type="entry name" value="PROKAR_LIPOPROTEIN"/>
    <property type="match status" value="1"/>
</dbReference>
<evidence type="ECO:0008006" key="3">
    <source>
        <dbReference type="Google" id="ProtNLM"/>
    </source>
</evidence>
<proteinExistence type="predicted"/>
<keyword evidence="2" id="KW-1185">Reference proteome</keyword>
<dbReference type="RefSeq" id="WP_188619718.1">
    <property type="nucleotide sequence ID" value="NZ_BMJE01000001.1"/>
</dbReference>
<comment type="caution">
    <text evidence="1">The sequence shown here is derived from an EMBL/GenBank/DDBJ whole genome shotgun (WGS) entry which is preliminary data.</text>
</comment>
<dbReference type="EMBL" id="BMJE01000001">
    <property type="protein sequence ID" value="GGB68557.1"/>
    <property type="molecule type" value="Genomic_DNA"/>
</dbReference>
<organism evidence="1 2">
    <name type="scientific">Flavobacterium suaedae</name>
    <dbReference type="NCBI Taxonomy" id="1767027"/>
    <lineage>
        <taxon>Bacteria</taxon>
        <taxon>Pseudomonadati</taxon>
        <taxon>Bacteroidota</taxon>
        <taxon>Flavobacteriia</taxon>
        <taxon>Flavobacteriales</taxon>
        <taxon>Flavobacteriaceae</taxon>
        <taxon>Flavobacterium</taxon>
    </lineage>
</organism>
<dbReference type="Gene3D" id="1.25.40.10">
    <property type="entry name" value="Tetratricopeptide repeat domain"/>
    <property type="match status" value="1"/>
</dbReference>
<dbReference type="InterPro" id="IPR011990">
    <property type="entry name" value="TPR-like_helical_dom_sf"/>
</dbReference>
<name>A0ABQ1JKF1_9FLAO</name>
<gene>
    <name evidence="1" type="ORF">GCM10007424_05720</name>
</gene>
<evidence type="ECO:0000313" key="1">
    <source>
        <dbReference type="EMBL" id="GGB68557.1"/>
    </source>
</evidence>
<sequence>MIKKLLQFVILCLLVSSCQEKENKISDADIKKAEELSMQAGDLYLDGEKDKALEKYNEAFKINNENFNYISSIIGIHVERNDFKKAFETLEELPVEDKKSVFYYQIKAGIYAFKKDYKSAKLNYQKAYEIAEPIDAFDIEDEYDLMPLTGYAMLETYAGHKEKALKRLNTTLQLDWLSENNIMYIEQIRNEIEYYRGIRFDDFSYSNDITICTTNVDSLEKVLHQNHINSSGSSSGEIYISEKYRKGLEKLNITPCKDSIK</sequence>
<reference evidence="2" key="1">
    <citation type="journal article" date="2019" name="Int. J. Syst. Evol. Microbiol.">
        <title>The Global Catalogue of Microorganisms (GCM) 10K type strain sequencing project: providing services to taxonomists for standard genome sequencing and annotation.</title>
        <authorList>
            <consortium name="The Broad Institute Genomics Platform"/>
            <consortium name="The Broad Institute Genome Sequencing Center for Infectious Disease"/>
            <person name="Wu L."/>
            <person name="Ma J."/>
        </authorList>
    </citation>
    <scope>NUCLEOTIDE SEQUENCE [LARGE SCALE GENOMIC DNA]</scope>
    <source>
        <strain evidence="2">CGMCC 1.15461</strain>
    </source>
</reference>
<dbReference type="SUPFAM" id="SSF48452">
    <property type="entry name" value="TPR-like"/>
    <property type="match status" value="1"/>
</dbReference>
<evidence type="ECO:0000313" key="2">
    <source>
        <dbReference type="Proteomes" id="UP000615760"/>
    </source>
</evidence>
<protein>
    <recommendedName>
        <fullName evidence="3">Tetratricopeptide repeat protein</fullName>
    </recommendedName>
</protein>
<dbReference type="Proteomes" id="UP000615760">
    <property type="component" value="Unassembled WGS sequence"/>
</dbReference>
<accession>A0ABQ1JKF1</accession>